<accession>A0AAV5M094</accession>
<dbReference type="EMBL" id="BPVZ01000155">
    <property type="protein sequence ID" value="GKV42042.1"/>
    <property type="molecule type" value="Genomic_DNA"/>
</dbReference>
<reference evidence="9 10" key="1">
    <citation type="journal article" date="2021" name="Commun. Biol.">
        <title>The genome of Shorea leprosula (Dipterocarpaceae) highlights the ecological relevance of drought in aseasonal tropical rainforests.</title>
        <authorList>
            <person name="Ng K.K.S."/>
            <person name="Kobayashi M.J."/>
            <person name="Fawcett J.A."/>
            <person name="Hatakeyama M."/>
            <person name="Paape T."/>
            <person name="Ng C.H."/>
            <person name="Ang C.C."/>
            <person name="Tnah L.H."/>
            <person name="Lee C.T."/>
            <person name="Nishiyama T."/>
            <person name="Sese J."/>
            <person name="O'Brien M.J."/>
            <person name="Copetti D."/>
            <person name="Mohd Noor M.I."/>
            <person name="Ong R.C."/>
            <person name="Putra M."/>
            <person name="Sireger I.Z."/>
            <person name="Indrioko S."/>
            <person name="Kosugi Y."/>
            <person name="Izuno A."/>
            <person name="Isagi Y."/>
            <person name="Lee S.L."/>
            <person name="Shimizu K.K."/>
        </authorList>
    </citation>
    <scope>NUCLEOTIDE SEQUENCE [LARGE SCALE GENOMIC DNA]</scope>
    <source>
        <strain evidence="9">214</strain>
    </source>
</reference>
<feature type="compositionally biased region" description="Basic and acidic residues" evidence="7">
    <location>
        <begin position="179"/>
        <end position="188"/>
    </location>
</feature>
<dbReference type="PANTHER" id="PTHR14898">
    <property type="entry name" value="ENHANCER OF POLYCOMB"/>
    <property type="match status" value="1"/>
</dbReference>
<dbReference type="Pfam" id="PF10513">
    <property type="entry name" value="EPL1"/>
    <property type="match status" value="1"/>
</dbReference>
<evidence type="ECO:0000256" key="2">
    <source>
        <dbReference type="ARBA" id="ARBA00008035"/>
    </source>
</evidence>
<feature type="region of interest" description="Disordered" evidence="7">
    <location>
        <begin position="306"/>
        <end position="331"/>
    </location>
</feature>
<evidence type="ECO:0000259" key="8">
    <source>
        <dbReference type="SMART" id="SM00333"/>
    </source>
</evidence>
<feature type="compositionally biased region" description="Basic and acidic residues" evidence="7">
    <location>
        <begin position="37"/>
        <end position="50"/>
    </location>
</feature>
<feature type="compositionally biased region" description="Basic residues" evidence="7">
    <location>
        <begin position="216"/>
        <end position="226"/>
    </location>
</feature>
<comment type="subcellular location">
    <subcellularLocation>
        <location evidence="1 6">Nucleus</location>
    </subcellularLocation>
</comment>
<dbReference type="SMART" id="SM00333">
    <property type="entry name" value="TUDOR"/>
    <property type="match status" value="1"/>
</dbReference>
<proteinExistence type="inferred from homology"/>
<feature type="compositionally biased region" description="Basic residues" evidence="7">
    <location>
        <begin position="414"/>
        <end position="423"/>
    </location>
</feature>
<dbReference type="InterPro" id="IPR019542">
    <property type="entry name" value="Enhancer_polycomb-like_N"/>
</dbReference>
<feature type="region of interest" description="Disordered" evidence="7">
    <location>
        <begin position="207"/>
        <end position="230"/>
    </location>
</feature>
<dbReference type="CDD" id="cd20404">
    <property type="entry name" value="Tudor_Agenet_AtEML-like"/>
    <property type="match status" value="1"/>
</dbReference>
<keyword evidence="10" id="KW-1185">Reference proteome</keyword>
<gene>
    <name evidence="9" type="ORF">SLEP1_g49498</name>
</gene>
<evidence type="ECO:0000256" key="7">
    <source>
        <dbReference type="SAM" id="MobiDB-lite"/>
    </source>
</evidence>
<comment type="caution">
    <text evidence="9">The sequence shown here is derived from an EMBL/GenBank/DDBJ whole genome shotgun (WGS) entry which is preliminary data.</text>
</comment>
<feature type="region of interest" description="Disordered" evidence="7">
    <location>
        <begin position="157"/>
        <end position="189"/>
    </location>
</feature>
<dbReference type="GO" id="GO:0005634">
    <property type="term" value="C:nucleus"/>
    <property type="evidence" value="ECO:0007669"/>
    <property type="project" value="UniProtKB-SubCell"/>
</dbReference>
<protein>
    <recommendedName>
        <fullName evidence="6">Enhancer of polycomb-like protein</fullName>
    </recommendedName>
</protein>
<evidence type="ECO:0000256" key="1">
    <source>
        <dbReference type="ARBA" id="ARBA00004123"/>
    </source>
</evidence>
<evidence type="ECO:0000256" key="5">
    <source>
        <dbReference type="ARBA" id="ARBA00023242"/>
    </source>
</evidence>
<feature type="domain" description="Tudor" evidence="8">
    <location>
        <begin position="348"/>
        <end position="406"/>
    </location>
</feature>
<dbReference type="Gene3D" id="2.30.30.140">
    <property type="match status" value="1"/>
</dbReference>
<dbReference type="InterPro" id="IPR002999">
    <property type="entry name" value="Tudor"/>
</dbReference>
<feature type="compositionally biased region" description="Basic residues" evidence="7">
    <location>
        <begin position="320"/>
        <end position="331"/>
    </location>
</feature>
<keyword evidence="4 6" id="KW-0804">Transcription</keyword>
<dbReference type="GO" id="GO:0035267">
    <property type="term" value="C:NuA4 histone acetyltransferase complex"/>
    <property type="evidence" value="ECO:0007669"/>
    <property type="project" value="InterPro"/>
</dbReference>
<feature type="compositionally biased region" description="Basic and acidic residues" evidence="7">
    <location>
        <begin position="15"/>
        <end position="29"/>
    </location>
</feature>
<feature type="compositionally biased region" description="Basic and acidic residues" evidence="7">
    <location>
        <begin position="424"/>
        <end position="443"/>
    </location>
</feature>
<sequence>MDNNSIGAQIPKKSRSLDLKSLYEAEDSRQPQNNSLKRKDSGVSGDDDKRNKRKKRRKAVPVSSFKDIDDRSRKSSNQVCDGGVSADSHDSEGSKKARLSQKLKNSSGFNGISLNLDHSAGGIPRRKRGFVGRNKFEGSQLNSPGQSSNVLVNQTAKLTSDDSGTQDDESSKVRRKNKGKADHKENIHSEQCSAQCVKEEEGLAGHSVVNNGSSLKRSRRNPRKRKALGEDCKNVVPEPLADSKINIYDHLQEDDEENLEENAARMLSSRFDPSFAGFSSKGNASASPSVNGLSYLLSSDRNCAGPGSESASADMAGRVLRPRKHHKEKGSSRKRRHFYEIFSENLDAYWVLNRRIKVFWPLDQSWYYGLVNDYDEEKKLHHVKYDDRDEEWINLQNERFKLLLFPSEAPSKSERRRSRRRHKQSDEDKSRLKLSKEERRNSMTEDDSFEGSYMDSEPIISWLARSTHRVKSSSLGALKRQKTSAALSPTSMRPQSCGEAVDVHGYFDEGSLEGDKIKLSSDATLSDRLAVGRWGRQSSFENPRCPKGGKLPIVYFRRRFRGTGKASSLRSQGDHFGASMHGSVPSLDPFLYEFNDFEEQGIYLERSDPKRDLWCTNDAGQLELNTSLLGTKQFRFELRFPVFSVPKNALGVEKFGLSHSWSPPQTGVVMTTWPLVRLEILFVDNIVGLRFLVFEGCLKQAVAFVFQVLAVFYESTKQGKFADLQLPVTSIRFKFSCSQNLVKQLVFAFYSFHEVKNSKWTFLDSKFKKHCLLSRQLPLSDCTYDNIKALQNGSNCLPCSPACRDFSSVEGLRKKVSRQGISLMGVSRESSHLKVGHLSSKSDRQRNLPPFALSFAAAPTFFLSLHLKLLMEHSLAYIGMRDHDSIEQPGSLGRSIVDDNSVVENLLQNVSESGLERSLKGSSRSATSDGCLNSVKSDLQTVDLSICNGQCKKSSSKSQNGDLNIDGTSVNSSELGEVGENTAVPLQNCYCSHLESEQCVSSLKLPVDGDKTKTGSNPVYNGIRVEIPVFNQYEKHADRELHSTLPSNDLTCSMNGGVIPSPNPTAPRSTWHRNRSSLVSGYLAHGWSDGKADLFHNNFGSGSRKPRTQVSYSLPFGGLDYSTKNKVHPQKGLPHKRIRKANEKRLSDVSRGSQRNMDLLSCDANVLITLGDKGWRESGAQIVLELFEHNEWKLAVKISGTTKYTYKAHQFLQPGSTNRYTHAMMWKGGKDWILEFPDRSQWALFKEMHEECYNRNIRAASVKNIPIPGVCLIEEYDDNGTEAAFVRSTSKYFRQVENDIEMALNCAQILYDMDSDDEQWVLRICNTSEAGDGCLLEISEEMFEKTMDMFEKVAYVQQRDNFTSEEIEELTVGVGPIETVKAIYEHWRQKRQRVGMPLIRHLQPPLWERYQQQLRDWELAMSKVNSMFPNGCSEKVSSIEKPPMFAFCLKPRGLEVLNKGSKHRSQRRISVSGKINATLGDHDGSHSFGRRPNGIAFGDEKYVYPAYNYESFDDSPLSQASPRVFSRRDTGSTGYFSVGYDGFDRNHHQKLQRSKSKKDGPSNEMQMLASYNQRLMGRRNGINRWNLGFSDWPSQQHFYSDDYLKHDLEQLDGSDLDEYRLRGASAAARHALNMAKLKREKAHRLMFRADVAIHKAVVALMTADAVKASYVGSNDNPNGDE</sequence>
<evidence type="ECO:0000256" key="4">
    <source>
        <dbReference type="ARBA" id="ARBA00023163"/>
    </source>
</evidence>
<name>A0AAV5M094_9ROSI</name>
<evidence type="ECO:0000256" key="3">
    <source>
        <dbReference type="ARBA" id="ARBA00023015"/>
    </source>
</evidence>
<feature type="region of interest" description="Disordered" evidence="7">
    <location>
        <begin position="1"/>
        <end position="108"/>
    </location>
</feature>
<feature type="region of interest" description="Disordered" evidence="7">
    <location>
        <begin position="411"/>
        <end position="451"/>
    </location>
</feature>
<dbReference type="InterPro" id="IPR024943">
    <property type="entry name" value="Enhancer_polycomb"/>
</dbReference>
<keyword evidence="5 6" id="KW-0539">Nucleus</keyword>
<keyword evidence="3 6" id="KW-0805">Transcription regulation</keyword>
<dbReference type="Proteomes" id="UP001054252">
    <property type="component" value="Unassembled WGS sequence"/>
</dbReference>
<evidence type="ECO:0000313" key="10">
    <source>
        <dbReference type="Proteomes" id="UP001054252"/>
    </source>
</evidence>
<comment type="similarity">
    <text evidence="2 6">Belongs to the enhancer of polycomb family.</text>
</comment>
<evidence type="ECO:0000256" key="6">
    <source>
        <dbReference type="RuleBase" id="RU361124"/>
    </source>
</evidence>
<organism evidence="9 10">
    <name type="scientific">Rubroshorea leprosula</name>
    <dbReference type="NCBI Taxonomy" id="152421"/>
    <lineage>
        <taxon>Eukaryota</taxon>
        <taxon>Viridiplantae</taxon>
        <taxon>Streptophyta</taxon>
        <taxon>Embryophyta</taxon>
        <taxon>Tracheophyta</taxon>
        <taxon>Spermatophyta</taxon>
        <taxon>Magnoliopsida</taxon>
        <taxon>eudicotyledons</taxon>
        <taxon>Gunneridae</taxon>
        <taxon>Pentapetalae</taxon>
        <taxon>rosids</taxon>
        <taxon>malvids</taxon>
        <taxon>Malvales</taxon>
        <taxon>Dipterocarpaceae</taxon>
        <taxon>Rubroshorea</taxon>
    </lineage>
</organism>
<dbReference type="GO" id="GO:0006357">
    <property type="term" value="P:regulation of transcription by RNA polymerase II"/>
    <property type="evidence" value="ECO:0007669"/>
    <property type="project" value="InterPro"/>
</dbReference>
<evidence type="ECO:0000313" key="9">
    <source>
        <dbReference type="EMBL" id="GKV42042.1"/>
    </source>
</evidence>